<comment type="caution">
    <text evidence="1">The sequence shown here is derived from an EMBL/GenBank/DDBJ whole genome shotgun (WGS) entry which is preliminary data.</text>
</comment>
<accession>A0AAV7VKU9</accession>
<evidence type="ECO:0000313" key="2">
    <source>
        <dbReference type="Proteomes" id="UP001066276"/>
    </source>
</evidence>
<dbReference type="EMBL" id="JANPWB010000003">
    <property type="protein sequence ID" value="KAJ1201346.1"/>
    <property type="molecule type" value="Genomic_DNA"/>
</dbReference>
<evidence type="ECO:0000313" key="1">
    <source>
        <dbReference type="EMBL" id="KAJ1201346.1"/>
    </source>
</evidence>
<protein>
    <submittedName>
        <fullName evidence="1">Uncharacterized protein</fullName>
    </submittedName>
</protein>
<proteinExistence type="predicted"/>
<keyword evidence="2" id="KW-1185">Reference proteome</keyword>
<dbReference type="AlphaFoldDB" id="A0AAV7VKU9"/>
<feature type="non-terminal residue" evidence="1">
    <location>
        <position position="1"/>
    </location>
</feature>
<gene>
    <name evidence="1" type="ORF">NDU88_005158</name>
</gene>
<feature type="non-terminal residue" evidence="1">
    <location>
        <position position="65"/>
    </location>
</feature>
<organism evidence="1 2">
    <name type="scientific">Pleurodeles waltl</name>
    <name type="common">Iberian ribbed newt</name>
    <dbReference type="NCBI Taxonomy" id="8319"/>
    <lineage>
        <taxon>Eukaryota</taxon>
        <taxon>Metazoa</taxon>
        <taxon>Chordata</taxon>
        <taxon>Craniata</taxon>
        <taxon>Vertebrata</taxon>
        <taxon>Euteleostomi</taxon>
        <taxon>Amphibia</taxon>
        <taxon>Batrachia</taxon>
        <taxon>Caudata</taxon>
        <taxon>Salamandroidea</taxon>
        <taxon>Salamandridae</taxon>
        <taxon>Pleurodelinae</taxon>
        <taxon>Pleurodeles</taxon>
    </lineage>
</organism>
<reference evidence="1" key="1">
    <citation type="journal article" date="2022" name="bioRxiv">
        <title>Sequencing and chromosome-scale assembly of the giantPleurodeles waltlgenome.</title>
        <authorList>
            <person name="Brown T."/>
            <person name="Elewa A."/>
            <person name="Iarovenko S."/>
            <person name="Subramanian E."/>
            <person name="Araus A.J."/>
            <person name="Petzold A."/>
            <person name="Susuki M."/>
            <person name="Suzuki K.-i.T."/>
            <person name="Hayashi T."/>
            <person name="Toyoda A."/>
            <person name="Oliveira C."/>
            <person name="Osipova E."/>
            <person name="Leigh N.D."/>
            <person name="Simon A."/>
            <person name="Yun M.H."/>
        </authorList>
    </citation>
    <scope>NUCLEOTIDE SEQUENCE</scope>
    <source>
        <strain evidence="1">20211129_DDA</strain>
        <tissue evidence="1">Liver</tissue>
    </source>
</reference>
<dbReference type="Proteomes" id="UP001066276">
    <property type="component" value="Chromosome 2_1"/>
</dbReference>
<name>A0AAV7VKU9_PLEWA</name>
<sequence>WRLSYRPKSTGRHFAKNTSVFCDVSTLCFGAYPVAGARPTHTSEVSFLSGDLGEHRIAKQVLLPL</sequence>